<dbReference type="SMART" id="SM00558">
    <property type="entry name" value="JmjC"/>
    <property type="match status" value="1"/>
</dbReference>
<dbReference type="SUPFAM" id="SSF51197">
    <property type="entry name" value="Clavaminate synthase-like"/>
    <property type="match status" value="1"/>
</dbReference>
<dbReference type="InterPro" id="IPR003347">
    <property type="entry name" value="JmjC_dom"/>
</dbReference>
<dbReference type="PANTHER" id="PTHR12461:SF99">
    <property type="entry name" value="BIFUNCTIONAL PEPTIDASE AND (3S)-LYSYL HYDROXYLASE JMJD7"/>
    <property type="match status" value="1"/>
</dbReference>
<dbReference type="PANTHER" id="PTHR12461">
    <property type="entry name" value="HYPOXIA-INDUCIBLE FACTOR 1 ALPHA INHIBITOR-RELATED"/>
    <property type="match status" value="1"/>
</dbReference>
<feature type="domain" description="JmjC" evidence="1">
    <location>
        <begin position="145"/>
        <end position="319"/>
    </location>
</feature>
<dbReference type="InterPro" id="IPR014710">
    <property type="entry name" value="RmlC-like_jellyroll"/>
</dbReference>
<dbReference type="Proteomes" id="UP000235672">
    <property type="component" value="Unassembled WGS sequence"/>
</dbReference>
<name>A0A2J6Q763_9HELO</name>
<keyword evidence="3" id="KW-1185">Reference proteome</keyword>
<dbReference type="AlphaFoldDB" id="A0A2J6Q763"/>
<dbReference type="PROSITE" id="PS51184">
    <property type="entry name" value="JMJC"/>
    <property type="match status" value="1"/>
</dbReference>
<evidence type="ECO:0000313" key="3">
    <source>
        <dbReference type="Proteomes" id="UP000235672"/>
    </source>
</evidence>
<evidence type="ECO:0000313" key="2">
    <source>
        <dbReference type="EMBL" id="PMD22116.1"/>
    </source>
</evidence>
<dbReference type="OrthoDB" id="415358at2759"/>
<reference evidence="2 3" key="1">
    <citation type="submission" date="2016-05" db="EMBL/GenBank/DDBJ databases">
        <title>A degradative enzymes factory behind the ericoid mycorrhizal symbiosis.</title>
        <authorList>
            <consortium name="DOE Joint Genome Institute"/>
            <person name="Martino E."/>
            <person name="Morin E."/>
            <person name="Grelet G."/>
            <person name="Kuo A."/>
            <person name="Kohler A."/>
            <person name="Daghino S."/>
            <person name="Barry K."/>
            <person name="Choi C."/>
            <person name="Cichocki N."/>
            <person name="Clum A."/>
            <person name="Copeland A."/>
            <person name="Hainaut M."/>
            <person name="Haridas S."/>
            <person name="Labutti K."/>
            <person name="Lindquist E."/>
            <person name="Lipzen A."/>
            <person name="Khouja H.-R."/>
            <person name="Murat C."/>
            <person name="Ohm R."/>
            <person name="Olson A."/>
            <person name="Spatafora J."/>
            <person name="Veneault-Fourrey C."/>
            <person name="Henrissat B."/>
            <person name="Grigoriev I."/>
            <person name="Martin F."/>
            <person name="Perotto S."/>
        </authorList>
    </citation>
    <scope>NUCLEOTIDE SEQUENCE [LARGE SCALE GENOMIC DNA]</scope>
    <source>
        <strain evidence="2 3">UAMH 7357</strain>
    </source>
</reference>
<dbReference type="InterPro" id="IPR041667">
    <property type="entry name" value="Cupin_8"/>
</dbReference>
<protein>
    <submittedName>
        <fullName evidence="2">Clavaminate synthase-like protein</fullName>
    </submittedName>
</protein>
<proteinExistence type="predicted"/>
<dbReference type="Pfam" id="PF13621">
    <property type="entry name" value="Cupin_8"/>
    <property type="match status" value="1"/>
</dbReference>
<dbReference type="Gene3D" id="2.60.120.10">
    <property type="entry name" value="Jelly Rolls"/>
    <property type="match status" value="1"/>
</dbReference>
<dbReference type="STRING" id="1745343.A0A2J6Q763"/>
<evidence type="ECO:0000259" key="1">
    <source>
        <dbReference type="PROSITE" id="PS51184"/>
    </source>
</evidence>
<gene>
    <name evidence="2" type="ORF">NA56DRAFT_645317</name>
</gene>
<accession>A0A2J6Q763</accession>
<organism evidence="2 3">
    <name type="scientific">Hyaloscypha hepaticicola</name>
    <dbReference type="NCBI Taxonomy" id="2082293"/>
    <lineage>
        <taxon>Eukaryota</taxon>
        <taxon>Fungi</taxon>
        <taxon>Dikarya</taxon>
        <taxon>Ascomycota</taxon>
        <taxon>Pezizomycotina</taxon>
        <taxon>Leotiomycetes</taxon>
        <taxon>Helotiales</taxon>
        <taxon>Hyaloscyphaceae</taxon>
        <taxon>Hyaloscypha</taxon>
    </lineage>
</organism>
<dbReference type="EMBL" id="KZ613479">
    <property type="protein sequence ID" value="PMD22116.1"/>
    <property type="molecule type" value="Genomic_DNA"/>
</dbReference>
<sequence>MDRTPPLDPVTELLTTYNELNSTHIDTLPSPPSALEFLRFVARNRPFVVRGGASDWEATKTWGIESLKALLEGQSIQVAVTPHGNADSPTTNEKRELIFVKPWEEQQSFSEFIDFISAQELRSPSSSSSSSVPEVRYAQTQNDNLRNEYLTLFSHVDKDIPWARIALQAPPEAINLWIGNSRSVTALHKDNYENVYVQIIGEKHFCLLPPVAYACVAERELRPASYVRKDDGCLEIKEEAGDLVPFPTWDPDGDGQETKYSDLAQPVRVTLRKGDMLYLPALWYHKVSQSTNEEGMCCAVNYWYDMEWGGSFYPLCNFARSVGIAALT</sequence>